<dbReference type="EMBL" id="JAQIZT010000001">
    <property type="protein sequence ID" value="KAJ7014957.1"/>
    <property type="molecule type" value="Genomic_DNA"/>
</dbReference>
<sequence length="57" mass="6448">MKHFKLVFSIVIHVARGNRIALAHAPAVLACIYRDIYDVVERENRRVNLVGDSNGKT</sequence>
<evidence type="ECO:0000313" key="1">
    <source>
        <dbReference type="EMBL" id="KAJ7014957.1"/>
    </source>
</evidence>
<dbReference type="AlphaFoldDB" id="A0AAD6RU20"/>
<dbReference type="PROSITE" id="PS51257">
    <property type="entry name" value="PROKAR_LIPOPROTEIN"/>
    <property type="match status" value="1"/>
</dbReference>
<name>A0AAD6RU20_9ROSI</name>
<proteinExistence type="predicted"/>
<gene>
    <name evidence="1" type="ORF">NC653_004297</name>
</gene>
<accession>A0AAD6RU20</accession>
<organism evidence="1 2">
    <name type="scientific">Populus alba x Populus x berolinensis</name>
    <dbReference type="NCBI Taxonomy" id="444605"/>
    <lineage>
        <taxon>Eukaryota</taxon>
        <taxon>Viridiplantae</taxon>
        <taxon>Streptophyta</taxon>
        <taxon>Embryophyta</taxon>
        <taxon>Tracheophyta</taxon>
        <taxon>Spermatophyta</taxon>
        <taxon>Magnoliopsida</taxon>
        <taxon>eudicotyledons</taxon>
        <taxon>Gunneridae</taxon>
        <taxon>Pentapetalae</taxon>
        <taxon>rosids</taxon>
        <taxon>fabids</taxon>
        <taxon>Malpighiales</taxon>
        <taxon>Salicaceae</taxon>
        <taxon>Saliceae</taxon>
        <taxon>Populus</taxon>
    </lineage>
</organism>
<dbReference type="Proteomes" id="UP001164929">
    <property type="component" value="Chromosome 1"/>
</dbReference>
<reference evidence="1 2" key="1">
    <citation type="journal article" date="2023" name="Mol. Ecol. Resour.">
        <title>Chromosome-level genome assembly of a triploid poplar Populus alba 'Berolinensis'.</title>
        <authorList>
            <person name="Chen S."/>
            <person name="Yu Y."/>
            <person name="Wang X."/>
            <person name="Wang S."/>
            <person name="Zhang T."/>
            <person name="Zhou Y."/>
            <person name="He R."/>
            <person name="Meng N."/>
            <person name="Wang Y."/>
            <person name="Liu W."/>
            <person name="Liu Z."/>
            <person name="Liu J."/>
            <person name="Guo Q."/>
            <person name="Huang H."/>
            <person name="Sederoff R.R."/>
            <person name="Wang G."/>
            <person name="Qu G."/>
            <person name="Chen S."/>
        </authorList>
    </citation>
    <scope>NUCLEOTIDE SEQUENCE [LARGE SCALE GENOMIC DNA]</scope>
    <source>
        <strain evidence="1">SC-2020</strain>
    </source>
</reference>
<comment type="caution">
    <text evidence="1">The sequence shown here is derived from an EMBL/GenBank/DDBJ whole genome shotgun (WGS) entry which is preliminary data.</text>
</comment>
<protein>
    <submittedName>
        <fullName evidence="1">Uncharacterized protein</fullName>
    </submittedName>
</protein>
<evidence type="ECO:0000313" key="2">
    <source>
        <dbReference type="Proteomes" id="UP001164929"/>
    </source>
</evidence>
<keyword evidence="2" id="KW-1185">Reference proteome</keyword>